<reference evidence="2 3" key="1">
    <citation type="submission" date="2019-03" db="EMBL/GenBank/DDBJ databases">
        <title>Genomic Encyclopedia of Type Strains, Phase IV (KMG-IV): sequencing the most valuable type-strain genomes for metagenomic binning, comparative biology and taxonomic classification.</title>
        <authorList>
            <person name="Goeker M."/>
        </authorList>
    </citation>
    <scope>NUCLEOTIDE SEQUENCE [LARGE SCALE GENOMIC DNA]</scope>
    <source>
        <strain evidence="2 3">DSM 24176</strain>
    </source>
</reference>
<dbReference type="EMBL" id="SMGQ01000012">
    <property type="protein sequence ID" value="TCK93334.1"/>
    <property type="molecule type" value="Genomic_DNA"/>
</dbReference>
<sequence>MGLFKHYPVPSDRMGALWTLLSIKGSCILEFGTSGTTRFTLNGFARMNGKENSKIFSTHLYETDIALGKIDALEKALVNIIEKHNPSVVFIMPSTISSVIGTDIEAYCKIYQQKYAGTQIIYIRNDGFQGNWTVGIEDTLTVLVDKLAIDGEKSGYPTFNIIGSCVDHYNYLSDAYEITRMMKEGFNAQPMAVLTSDTHIEDIKKMGRAHINLVLRREGIKSAKILEERFGMPYIVGKPYGLEGTLKWLSEISQVLNGMNEVFINQEKKVLLEALKVAKAYAERQSVIMNGHIDVVKGMHWFIKDEIGCNVTYIWHNAPNIKDEDIPYYEESQWESILLEKNYNVVMSNALVLDLAKDNCKKIQIDIPNYKFDPIQYPYTPYVGLRGALNLLKLLINP</sequence>
<feature type="domain" description="Nitrogenase/oxidoreductase component 1" evidence="1">
    <location>
        <begin position="13"/>
        <end position="397"/>
    </location>
</feature>
<organism evidence="2 3">
    <name type="scientific">Natranaerovirga hydrolytica</name>
    <dbReference type="NCBI Taxonomy" id="680378"/>
    <lineage>
        <taxon>Bacteria</taxon>
        <taxon>Bacillati</taxon>
        <taxon>Bacillota</taxon>
        <taxon>Clostridia</taxon>
        <taxon>Lachnospirales</taxon>
        <taxon>Natranaerovirgaceae</taxon>
        <taxon>Natranaerovirga</taxon>
    </lineage>
</organism>
<protein>
    <submittedName>
        <fullName evidence="2">Nitrogenase molybdenum-iron protein alpha/beta subunit</fullName>
    </submittedName>
</protein>
<dbReference type="Pfam" id="PF00148">
    <property type="entry name" value="Oxidored_nitro"/>
    <property type="match status" value="1"/>
</dbReference>
<dbReference type="GO" id="GO:0016491">
    <property type="term" value="F:oxidoreductase activity"/>
    <property type="evidence" value="ECO:0007669"/>
    <property type="project" value="InterPro"/>
</dbReference>
<dbReference type="PANTHER" id="PTHR42846:SF1">
    <property type="entry name" value="NI-SIROHYDROCHLORIN A,C-DIAMIDE REDUCTIVE CYCLASE COMPLEX, COMPONENT CFBD"/>
    <property type="match status" value="1"/>
</dbReference>
<evidence type="ECO:0000313" key="3">
    <source>
        <dbReference type="Proteomes" id="UP000294545"/>
    </source>
</evidence>
<dbReference type="InterPro" id="IPR052673">
    <property type="entry name" value="Ni-siroh_cyclase_CfbD"/>
</dbReference>
<dbReference type="RefSeq" id="WP_132282241.1">
    <property type="nucleotide sequence ID" value="NZ_SMGQ01000012.1"/>
</dbReference>
<dbReference type="InterPro" id="IPR000510">
    <property type="entry name" value="Nase/OxRdtase_comp1"/>
</dbReference>
<dbReference type="CDD" id="cd00316">
    <property type="entry name" value="Oxidoreductase_nitrogenase"/>
    <property type="match status" value="1"/>
</dbReference>
<evidence type="ECO:0000259" key="1">
    <source>
        <dbReference type="Pfam" id="PF00148"/>
    </source>
</evidence>
<proteinExistence type="predicted"/>
<keyword evidence="3" id="KW-1185">Reference proteome</keyword>
<gene>
    <name evidence="2" type="ORF">EDC19_1526</name>
</gene>
<accession>A0A4R1MPS9</accession>
<dbReference type="PANTHER" id="PTHR42846">
    <property type="entry name" value="NI-SIROHYDROCHLORIN A,C-DIAMIDE REDUCTIVE CYCLASE COMPLEX, COMPONENT CFBD"/>
    <property type="match status" value="1"/>
</dbReference>
<evidence type="ECO:0000313" key="2">
    <source>
        <dbReference type="EMBL" id="TCK93334.1"/>
    </source>
</evidence>
<name>A0A4R1MPS9_9FIRM</name>
<dbReference type="Gene3D" id="3.40.50.1980">
    <property type="entry name" value="Nitrogenase molybdenum iron protein domain"/>
    <property type="match status" value="2"/>
</dbReference>
<dbReference type="OrthoDB" id="3199475at2"/>
<dbReference type="SUPFAM" id="SSF53807">
    <property type="entry name" value="Helical backbone' metal receptor"/>
    <property type="match status" value="1"/>
</dbReference>
<dbReference type="AlphaFoldDB" id="A0A4R1MPS9"/>
<dbReference type="Proteomes" id="UP000294545">
    <property type="component" value="Unassembled WGS sequence"/>
</dbReference>
<comment type="caution">
    <text evidence="2">The sequence shown here is derived from an EMBL/GenBank/DDBJ whole genome shotgun (WGS) entry which is preliminary data.</text>
</comment>